<accession>A0A286N4C9</accession>
<protein>
    <submittedName>
        <fullName evidence="1">Uncharacterized protein</fullName>
    </submittedName>
</protein>
<gene>
    <name evidence="1" type="primary">7</name>
    <name evidence="1" type="ORF">SEA_MOLIVIA_7</name>
</gene>
<keyword evidence="2" id="KW-1185">Reference proteome</keyword>
<proteinExistence type="predicted"/>
<organism evidence="1 2">
    <name type="scientific">Arthrobacter phage Molivia</name>
    <dbReference type="NCBI Taxonomy" id="2015839"/>
    <lineage>
        <taxon>Viruses</taxon>
        <taxon>Duplodnaviria</taxon>
        <taxon>Heunggongvirae</taxon>
        <taxon>Uroviricota</taxon>
        <taxon>Caudoviricetes</taxon>
        <taxon>Amigovirus</taxon>
        <taxon>Amigovirus molivia</taxon>
    </lineage>
</organism>
<dbReference type="KEGG" id="vg:40086311"/>
<sequence length="65" mass="7341">MTLTKAQRKKLWAEHTMVRAGGGISASLVCKHDRLLWPCPTVKVLYKIQDQERRADYAKAKNTGA</sequence>
<dbReference type="EMBL" id="MF185731">
    <property type="protein sequence ID" value="ASX99236.1"/>
    <property type="molecule type" value="Genomic_DNA"/>
</dbReference>
<dbReference type="OrthoDB" id="41281at10239"/>
<dbReference type="Proteomes" id="UP000225204">
    <property type="component" value="Segment"/>
</dbReference>
<dbReference type="GeneID" id="40086311"/>
<dbReference type="RefSeq" id="YP_009610135.1">
    <property type="nucleotide sequence ID" value="NC_042001.1"/>
</dbReference>
<reference evidence="2" key="1">
    <citation type="submission" date="2017-06" db="EMBL/GenBank/DDBJ databases">
        <authorList>
            <person name="Kim H.J."/>
            <person name="Triplett B.A."/>
        </authorList>
    </citation>
    <scope>NUCLEOTIDE SEQUENCE [LARGE SCALE GENOMIC DNA]</scope>
</reference>
<evidence type="ECO:0000313" key="2">
    <source>
        <dbReference type="Proteomes" id="UP000225204"/>
    </source>
</evidence>
<evidence type="ECO:0000313" key="1">
    <source>
        <dbReference type="EMBL" id="ASX99236.1"/>
    </source>
</evidence>
<name>A0A286N4C9_9CAUD</name>